<protein>
    <submittedName>
        <fullName evidence="4">DUF3971 domain-containing protein</fullName>
    </submittedName>
</protein>
<evidence type="ECO:0000259" key="2">
    <source>
        <dbReference type="Pfam" id="PF13116"/>
    </source>
</evidence>
<dbReference type="AlphaFoldDB" id="A0AAE6CYX1"/>
<dbReference type="Pfam" id="PF13116">
    <property type="entry name" value="YhdP"/>
    <property type="match status" value="2"/>
</dbReference>
<dbReference type="RefSeq" id="WP_039665573.1">
    <property type="nucleotide sequence ID" value="NZ_CP043428.1"/>
</dbReference>
<dbReference type="Proteomes" id="UP000321325">
    <property type="component" value="Unassembled WGS sequence"/>
</dbReference>
<dbReference type="Proteomes" id="UP000293421">
    <property type="component" value="Chromosome"/>
</dbReference>
<dbReference type="EMBL" id="VRMB01000009">
    <property type="protein sequence ID" value="TXK70546.1"/>
    <property type="molecule type" value="Genomic_DNA"/>
</dbReference>
<keyword evidence="1" id="KW-1133">Transmembrane helix</keyword>
<keyword evidence="1" id="KW-0812">Transmembrane</keyword>
<dbReference type="GeneID" id="66287529"/>
<keyword evidence="6" id="KW-1185">Reference proteome</keyword>
<dbReference type="EMBL" id="CP037746">
    <property type="protein sequence ID" value="QBL13509.1"/>
    <property type="molecule type" value="Genomic_DNA"/>
</dbReference>
<sequence length="854" mass="99504">MEKRKIKIKSQLIKKILKFLALPVILFIVLLIYLKNGIYIEKLEFSSFNLEKLYIKLDKKLILNAKKVIINSQNQNSDEEKSLTKAVNLIKKIKYVYWFFEEIDIAEFYANNYPVKFLYKDNLFFVDGKSLRIKINLKISDKNIQANLNEFLLKDYNASLNGVLLINPKTKFYNFKGKLDSDFLQSNVNLSAKREEFSYELSQIHSDDVSKVFNVLKENNIVLPENLDVWVGGKVKASEYYIENLNGFIDFGKHRYYLDEIKAKGYVKNLRVVLDTNIDPITSPFVELEFDKQRLDFKFDELKFNNYNLSQSEIYIYDMLNQKAGIYIKIKSDDARLDYRVNKILRLYDIHMPFLQNNGKTKTHLVLKFPFEHPEKIFYEGRFDIVNSNINIQDFKITKANVDLKKDKVEIKEANIESKYTNSDLNASLNLKQKKGDIDIYSFFIDLPSQSLKMTDKNLKLELKFDQNTTLINKEFGILVNLDQGLRLYIAKLSKLRSYSKLMQENNIYDGELNINTNDFLNYQVDLNNTTFDSFLVYKNRNPYEYDSFYVDIKGDDFNLTSKSGVIFAQGKKHDANITLNNVDLLISQYNTQSALQDNDEYNIYAKNIDILLKDYNKTLTFDNFKAKVKKDYLKIDANKSKASFDLLLDKDNFEVQALKMDDDFLNIFMRKNIFENGEFNLYIDGNSTDFFKGKFLFKNTYLKDLKFHQQLLSFIDSIPSLLLFKAPSFNEKGFSVENAGVSFHRQKDLFDIEALNFNGDSADILGQVKINLRNLQIDGLMELRTLKSATSVISVVPIINQIVLGKDRQISTLIKLEGTVDNPEFKTQLLSQGFGLPYHLIKNIFELPTNLVK</sequence>
<evidence type="ECO:0000313" key="3">
    <source>
        <dbReference type="EMBL" id="QBL13509.1"/>
    </source>
</evidence>
<feature type="domain" description="YhdP central" evidence="2">
    <location>
        <begin position="259"/>
        <end position="438"/>
    </location>
</feature>
<dbReference type="InterPro" id="IPR025263">
    <property type="entry name" value="YhdP_central"/>
</dbReference>
<organism evidence="3 5">
    <name type="scientific">Campylobacter volucris</name>
    <dbReference type="NCBI Taxonomy" id="1031542"/>
    <lineage>
        <taxon>Bacteria</taxon>
        <taxon>Pseudomonadati</taxon>
        <taxon>Campylobacterota</taxon>
        <taxon>Epsilonproteobacteria</taxon>
        <taxon>Campylobacterales</taxon>
        <taxon>Campylobacteraceae</taxon>
        <taxon>Campylobacter</taxon>
    </lineage>
</organism>
<reference evidence="4 6" key="2">
    <citation type="submission" date="2019-08" db="EMBL/GenBank/DDBJ databases">
        <title>Rapid identification of Enteric Bacteria from Whole Genome Sequences (WGS) using Average Nucleotide Identity (ANI).</title>
        <authorList>
            <person name="Lane C."/>
        </authorList>
    </citation>
    <scope>NUCLEOTIDE SEQUENCE [LARGE SCALE GENOMIC DNA]</scope>
    <source>
        <strain evidence="4 6">2010D-8464</strain>
    </source>
</reference>
<evidence type="ECO:0000313" key="6">
    <source>
        <dbReference type="Proteomes" id="UP000321325"/>
    </source>
</evidence>
<evidence type="ECO:0000313" key="4">
    <source>
        <dbReference type="EMBL" id="TXK70546.1"/>
    </source>
</evidence>
<proteinExistence type="predicted"/>
<evidence type="ECO:0000313" key="5">
    <source>
        <dbReference type="Proteomes" id="UP000293421"/>
    </source>
</evidence>
<keyword evidence="1" id="KW-0472">Membrane</keyword>
<accession>A0AAE6CYX1</accession>
<reference evidence="3 5" key="1">
    <citation type="submission" date="2019-02" db="EMBL/GenBank/DDBJ databases">
        <title>Use of ANI for Rapid Identification of Enteric Bacteria.</title>
        <authorList>
            <person name="Pruckler J."/>
            <person name="Lane C."/>
            <person name="Aubert R."/>
        </authorList>
    </citation>
    <scope>NUCLEOTIDE SEQUENCE [LARGE SCALE GENOMIC DNA]</scope>
    <source>
        <strain evidence="3 5">2014D-0083</strain>
    </source>
</reference>
<evidence type="ECO:0000256" key="1">
    <source>
        <dbReference type="SAM" id="Phobius"/>
    </source>
</evidence>
<name>A0AAE6CYX1_9BACT</name>
<feature type="transmembrane region" description="Helical" evidence="1">
    <location>
        <begin position="12"/>
        <end position="34"/>
    </location>
</feature>
<gene>
    <name evidence="3" type="ORF">A9460_03855</name>
    <name evidence="4" type="ORF">FVD15_03545</name>
</gene>
<feature type="domain" description="YhdP central" evidence="2">
    <location>
        <begin position="589"/>
        <end position="825"/>
    </location>
</feature>